<evidence type="ECO:0000313" key="2">
    <source>
        <dbReference type="Proteomes" id="UP001465976"/>
    </source>
</evidence>
<evidence type="ECO:0000313" key="1">
    <source>
        <dbReference type="EMBL" id="KAL0578354.1"/>
    </source>
</evidence>
<gene>
    <name evidence="1" type="ORF">V5O48_003632</name>
</gene>
<organism evidence="1 2">
    <name type="scientific">Marasmius crinis-equi</name>
    <dbReference type="NCBI Taxonomy" id="585013"/>
    <lineage>
        <taxon>Eukaryota</taxon>
        <taxon>Fungi</taxon>
        <taxon>Dikarya</taxon>
        <taxon>Basidiomycota</taxon>
        <taxon>Agaricomycotina</taxon>
        <taxon>Agaricomycetes</taxon>
        <taxon>Agaricomycetidae</taxon>
        <taxon>Agaricales</taxon>
        <taxon>Marasmiineae</taxon>
        <taxon>Marasmiaceae</taxon>
        <taxon>Marasmius</taxon>
    </lineage>
</organism>
<accession>A0ABR3FT48</accession>
<comment type="caution">
    <text evidence="1">The sequence shown here is derived from an EMBL/GenBank/DDBJ whole genome shotgun (WGS) entry which is preliminary data.</text>
</comment>
<name>A0ABR3FT48_9AGAR</name>
<keyword evidence="2" id="KW-1185">Reference proteome</keyword>
<proteinExistence type="predicted"/>
<dbReference type="EMBL" id="JBAHYK010000103">
    <property type="protein sequence ID" value="KAL0578354.1"/>
    <property type="molecule type" value="Genomic_DNA"/>
</dbReference>
<dbReference type="Proteomes" id="UP001465976">
    <property type="component" value="Unassembled WGS sequence"/>
</dbReference>
<reference evidence="1 2" key="1">
    <citation type="submission" date="2024-02" db="EMBL/GenBank/DDBJ databases">
        <title>A draft genome for the cacao thread blight pathogen Marasmius crinis-equi.</title>
        <authorList>
            <person name="Cohen S.P."/>
            <person name="Baruah I.K."/>
            <person name="Amoako-Attah I."/>
            <person name="Bukari Y."/>
            <person name="Meinhardt L.W."/>
            <person name="Bailey B.A."/>
        </authorList>
    </citation>
    <scope>NUCLEOTIDE SEQUENCE [LARGE SCALE GENOMIC DNA]</scope>
    <source>
        <strain evidence="1 2">GH-76</strain>
    </source>
</reference>
<sequence length="110" mass="12662">MAPEAYEATKCPEVPSHRHLVTITDVGNSIVLRRVHQSVFELPEEFSTCVRVALHVWLDRSGNDPKAKRWRSKHALSSYKRSRIARGTKTARMYGAPPKLPERWRIGLRD</sequence>
<protein>
    <submittedName>
        <fullName evidence="1">Uncharacterized protein</fullName>
    </submittedName>
</protein>